<dbReference type="AlphaFoldDB" id="E7N3Q1"/>
<dbReference type="STRING" id="749551.HMPREF9555_01641"/>
<evidence type="ECO:0000313" key="2">
    <source>
        <dbReference type="Proteomes" id="UP000004633"/>
    </source>
</evidence>
<keyword evidence="2" id="KW-1185">Reference proteome</keyword>
<dbReference type="EMBL" id="AECV01000035">
    <property type="protein sequence ID" value="EFW29236.1"/>
    <property type="molecule type" value="Genomic_DNA"/>
</dbReference>
<dbReference type="HOGENOM" id="CLU_013985_13_0_9"/>
<dbReference type="Proteomes" id="UP000004633">
    <property type="component" value="Unassembled WGS sequence"/>
</dbReference>
<name>E7N3Q1_9FIRM</name>
<evidence type="ECO:0008006" key="3">
    <source>
        <dbReference type="Google" id="ProtNLM"/>
    </source>
</evidence>
<dbReference type="SUPFAM" id="SSF55729">
    <property type="entry name" value="Acyl-CoA N-acyltransferases (Nat)"/>
    <property type="match status" value="1"/>
</dbReference>
<dbReference type="InterPro" id="IPR016181">
    <property type="entry name" value="Acyl_CoA_acyltransferase"/>
</dbReference>
<dbReference type="RefSeq" id="WP_009350288.1">
    <property type="nucleotide sequence ID" value="NZ_GL638147.1"/>
</dbReference>
<dbReference type="Gene3D" id="3.40.630.30">
    <property type="match status" value="1"/>
</dbReference>
<evidence type="ECO:0000313" key="1">
    <source>
        <dbReference type="EMBL" id="EFW29236.1"/>
    </source>
</evidence>
<reference evidence="1 2" key="1">
    <citation type="submission" date="2010-08" db="EMBL/GenBank/DDBJ databases">
        <authorList>
            <person name="Weinstock G."/>
            <person name="Sodergren E."/>
            <person name="Clifton S."/>
            <person name="Fulton L."/>
            <person name="Fulton B."/>
            <person name="Courtney L."/>
            <person name="Fronick C."/>
            <person name="Harrison M."/>
            <person name="Strong C."/>
            <person name="Farmer C."/>
            <person name="Delahaunty K."/>
            <person name="Markovic C."/>
            <person name="Hall O."/>
            <person name="Minx P."/>
            <person name="Tomlinson C."/>
            <person name="Mitreva M."/>
            <person name="Hou S."/>
            <person name="Chen J."/>
            <person name="Wollam A."/>
            <person name="Pepin K.H."/>
            <person name="Johnson M."/>
            <person name="Bhonagiri V."/>
            <person name="Zhang X."/>
            <person name="Suruliraj S."/>
            <person name="Warren W."/>
            <person name="Chinwalla A."/>
            <person name="Mardis E.R."/>
            <person name="Wilson R.K."/>
        </authorList>
    </citation>
    <scope>NUCLEOTIDE SEQUENCE [LARGE SCALE GENOMIC DNA]</scope>
    <source>
        <strain evidence="1 2">F0399</strain>
    </source>
</reference>
<protein>
    <recommendedName>
        <fullName evidence="3">N-acetyltransferase domain-containing protein</fullName>
    </recommendedName>
</protein>
<organism evidence="1 2">
    <name type="scientific">Selenomonas artemidis F0399</name>
    <dbReference type="NCBI Taxonomy" id="749551"/>
    <lineage>
        <taxon>Bacteria</taxon>
        <taxon>Bacillati</taxon>
        <taxon>Bacillota</taxon>
        <taxon>Negativicutes</taxon>
        <taxon>Selenomonadales</taxon>
        <taxon>Selenomonadaceae</taxon>
        <taxon>Selenomonas</taxon>
    </lineage>
</organism>
<sequence length="162" mass="18394">MAIRRAAVRDIADILRIYETARAFMRAAGNTAQWTDSYPSGEIVQADMARGVLYVCENADARIYAAFALIPGEDPTYAYIEGGAWRDGSPYATIHRAASDGTERGVFRDILTFARERYDHLRADTHEDNLPMRRCLEDSGFILCGTIYVRDRSPRLAYEWMK</sequence>
<gene>
    <name evidence="1" type="ORF">HMPREF9555_01641</name>
</gene>
<accession>E7N3Q1</accession>
<proteinExistence type="predicted"/>
<comment type="caution">
    <text evidence="1">The sequence shown here is derived from an EMBL/GenBank/DDBJ whole genome shotgun (WGS) entry which is preliminary data.</text>
</comment>